<dbReference type="PANTHER" id="PTHR23517">
    <property type="entry name" value="RESISTANCE PROTEIN MDTM, PUTATIVE-RELATED-RELATED"/>
    <property type="match status" value="1"/>
</dbReference>
<keyword evidence="3" id="KW-1003">Cell membrane</keyword>
<dbReference type="InterPro" id="IPR011701">
    <property type="entry name" value="MFS"/>
</dbReference>
<dbReference type="EMBL" id="CP041690">
    <property type="protein sequence ID" value="QEE19964.1"/>
    <property type="molecule type" value="Genomic_DNA"/>
</dbReference>
<dbReference type="GO" id="GO:0005886">
    <property type="term" value="C:plasma membrane"/>
    <property type="evidence" value="ECO:0007669"/>
    <property type="project" value="UniProtKB-SubCell"/>
</dbReference>
<dbReference type="InterPro" id="IPR020846">
    <property type="entry name" value="MFS_dom"/>
</dbReference>
<dbReference type="SUPFAM" id="SSF103473">
    <property type="entry name" value="MFS general substrate transporter"/>
    <property type="match status" value="1"/>
</dbReference>
<evidence type="ECO:0000256" key="2">
    <source>
        <dbReference type="ARBA" id="ARBA00022448"/>
    </source>
</evidence>
<keyword evidence="8" id="KW-1185">Reference proteome</keyword>
<dbReference type="InterPro" id="IPR050171">
    <property type="entry name" value="MFS_Transporters"/>
</dbReference>
<keyword evidence="4" id="KW-0812">Transmembrane</keyword>
<dbReference type="Gene3D" id="1.20.1250.20">
    <property type="entry name" value="MFS general substrate transporter like domains"/>
    <property type="match status" value="1"/>
</dbReference>
<dbReference type="InterPro" id="IPR036259">
    <property type="entry name" value="MFS_trans_sf"/>
</dbReference>
<evidence type="ECO:0000256" key="1">
    <source>
        <dbReference type="ARBA" id="ARBA00004651"/>
    </source>
</evidence>
<dbReference type="RefSeq" id="WP_147655540.1">
    <property type="nucleotide sequence ID" value="NZ_BMFM01000001.1"/>
</dbReference>
<evidence type="ECO:0000256" key="6">
    <source>
        <dbReference type="ARBA" id="ARBA00023136"/>
    </source>
</evidence>
<dbReference type="PROSITE" id="PS50850">
    <property type="entry name" value="MFS"/>
    <property type="match status" value="1"/>
</dbReference>
<dbReference type="Pfam" id="PF07690">
    <property type="entry name" value="MFS_1"/>
    <property type="match status" value="1"/>
</dbReference>
<evidence type="ECO:0000256" key="3">
    <source>
        <dbReference type="ARBA" id="ARBA00022475"/>
    </source>
</evidence>
<sequence>MVKPLLLLSNQFIFMMGFYMVVPFLAAFMRDDLALESVAIGLVLGIRTFSQQGLFIVGGAFADRLGPRRLILLGCAVRVIGFVVLGVSRDFATVLLGACLTGFAGALFSPAISSLAASVGEARSRQGKETRAHFFARMAVWGELGAIVGPLAGALLLGIGFQAMALGGAAVFAAAYVVLHTYLPRTSPSEAPSRDNQWWRVFSDRLFIAFTLAHSGFLFSYNQLYFALPVEIRRAGGSDADLAPLFMLASLMVVTLQMPVTRRVSTISWSRSLFFGFALMALAFLAVAACAAFPAPAGPLRLVPAAMLVVLLILGQMTVRPVAMDMVPRFANGRSTATYYGALASAGGLAVLVGNVLLGPSLEHALAPGPGAALPWIALASVPAVCSLAIIPIVRRLALRSGA</sequence>
<evidence type="ECO:0000313" key="7">
    <source>
        <dbReference type="EMBL" id="QEE19964.1"/>
    </source>
</evidence>
<dbReference type="KEGG" id="yti:FNA67_07160"/>
<proteinExistence type="predicted"/>
<gene>
    <name evidence="7" type="ORF">FNA67_07160</name>
</gene>
<dbReference type="OrthoDB" id="3285778at2"/>
<protein>
    <submittedName>
        <fullName evidence="7">MFS transporter</fullName>
    </submittedName>
</protein>
<reference evidence="7 8" key="1">
    <citation type="journal article" date="2015" name="Int. J. Syst. Evol. Microbiol.">
        <title>Youhaiella tibetensis gen. nov., sp. nov., isolated from subsurface sediment.</title>
        <authorList>
            <person name="Wang Y.X."/>
            <person name="Huang F.Q."/>
            <person name="Nogi Y."/>
            <person name="Pang S.J."/>
            <person name="Wang P.K."/>
            <person name="Lv J."/>
        </authorList>
    </citation>
    <scope>NUCLEOTIDE SEQUENCE [LARGE SCALE GENOMIC DNA]</scope>
    <source>
        <strain evidence="8">fig4</strain>
    </source>
</reference>
<evidence type="ECO:0000313" key="8">
    <source>
        <dbReference type="Proteomes" id="UP000321062"/>
    </source>
</evidence>
<name>A0A5B9DL63_9HYPH</name>
<comment type="subcellular location">
    <subcellularLocation>
        <location evidence="1">Cell membrane</location>
        <topology evidence="1">Multi-pass membrane protein</topology>
    </subcellularLocation>
</comment>
<organism evidence="7 8">
    <name type="scientific">Paradevosia tibetensis</name>
    <dbReference type="NCBI Taxonomy" id="1447062"/>
    <lineage>
        <taxon>Bacteria</taxon>
        <taxon>Pseudomonadati</taxon>
        <taxon>Pseudomonadota</taxon>
        <taxon>Alphaproteobacteria</taxon>
        <taxon>Hyphomicrobiales</taxon>
        <taxon>Devosiaceae</taxon>
        <taxon>Paradevosia</taxon>
    </lineage>
</organism>
<dbReference type="PANTHER" id="PTHR23517:SF2">
    <property type="entry name" value="MULTIDRUG RESISTANCE PROTEIN MDTH"/>
    <property type="match status" value="1"/>
</dbReference>
<keyword evidence="6" id="KW-0472">Membrane</keyword>
<keyword evidence="2" id="KW-0813">Transport</keyword>
<dbReference type="GO" id="GO:0022857">
    <property type="term" value="F:transmembrane transporter activity"/>
    <property type="evidence" value="ECO:0007669"/>
    <property type="project" value="InterPro"/>
</dbReference>
<keyword evidence="5" id="KW-1133">Transmembrane helix</keyword>
<evidence type="ECO:0000256" key="5">
    <source>
        <dbReference type="ARBA" id="ARBA00022989"/>
    </source>
</evidence>
<dbReference type="AlphaFoldDB" id="A0A5B9DL63"/>
<evidence type="ECO:0000256" key="4">
    <source>
        <dbReference type="ARBA" id="ARBA00022692"/>
    </source>
</evidence>
<accession>A0A5B9DL63</accession>
<dbReference type="Proteomes" id="UP000321062">
    <property type="component" value="Chromosome"/>
</dbReference>